<evidence type="ECO:0000256" key="2">
    <source>
        <dbReference type="ARBA" id="ARBA00022642"/>
    </source>
</evidence>
<dbReference type="GO" id="GO:0008936">
    <property type="term" value="F:nicotinamidase activity"/>
    <property type="evidence" value="ECO:0007669"/>
    <property type="project" value="UniProtKB-EC"/>
</dbReference>
<dbReference type="GO" id="GO:0046872">
    <property type="term" value="F:metal ion binding"/>
    <property type="evidence" value="ECO:0007669"/>
    <property type="project" value="UniProtKB-KW"/>
</dbReference>
<comment type="pathway">
    <text evidence="5">Cofactor biosynthesis; nicotinate biosynthesis; nicotinate from nicotinamide: step 1/1.</text>
</comment>
<keyword evidence="2" id="KW-0662">Pyridine nucleotide biosynthesis</keyword>
<dbReference type="CDD" id="cd01011">
    <property type="entry name" value="nicotinamidase"/>
    <property type="match status" value="1"/>
</dbReference>
<dbReference type="Proteomes" id="UP001305414">
    <property type="component" value="Unassembled WGS sequence"/>
</dbReference>
<feature type="domain" description="Isochorismatase-like" evidence="8">
    <location>
        <begin position="96"/>
        <end position="283"/>
    </location>
</feature>
<reference evidence="9 10" key="1">
    <citation type="submission" date="2023-10" db="EMBL/GenBank/DDBJ databases">
        <title>Draft genome sequence of Xylaria bambusicola isolate GMP-LS, the root and basal stem rot pathogen of sugarcane in Indonesia.</title>
        <authorList>
            <person name="Selvaraj P."/>
            <person name="Muralishankar V."/>
            <person name="Muruganantham S."/>
            <person name="Sp S."/>
            <person name="Haryani S."/>
            <person name="Lau K.J.X."/>
            <person name="Naqvi N.I."/>
        </authorList>
    </citation>
    <scope>NUCLEOTIDE SEQUENCE [LARGE SCALE GENOMIC DNA]</scope>
    <source>
        <strain evidence="9">GMP-LS</strain>
    </source>
</reference>
<keyword evidence="4" id="KW-0378">Hydrolase</keyword>
<dbReference type="PANTHER" id="PTHR11080">
    <property type="entry name" value="PYRAZINAMIDASE/NICOTINAMIDASE"/>
    <property type="match status" value="1"/>
</dbReference>
<evidence type="ECO:0000259" key="8">
    <source>
        <dbReference type="Pfam" id="PF00857"/>
    </source>
</evidence>
<dbReference type="EMBL" id="JAWHQM010000026">
    <property type="protein sequence ID" value="KAK5632669.1"/>
    <property type="molecule type" value="Genomic_DNA"/>
</dbReference>
<dbReference type="InterPro" id="IPR000868">
    <property type="entry name" value="Isochorismatase-like_dom"/>
</dbReference>
<sequence length="324" mass="35528">MPTRHVVCNMSQIFESSQTTHVSPTLAVVTVIISRDRYLSPVRVQCLHWADETTAGSTLDCTQATLRARTLTFLARIGQFPRALYTINMTNEFRPALIVVDVQEDFCPPNGSLAVPEGRDIVAPINKLLDLPFVLKVATKDWHPQDHISFAANHAGKQPFVDFATIVNPDNAAESYSSRLWPVHCVQGTPGAELLPELEADKLDEILEKGTDRRVEMYSPFYDPFGISDSGLAGLLRAHAVTDVYVVGLAGDYCVKACAEDAAKEGFRTYLIEECTRAVDAGAWPLCRKALEEGSRARVVSLEGPEVLRLSSPSLMTAAPAQSR</sequence>
<evidence type="ECO:0000313" key="10">
    <source>
        <dbReference type="Proteomes" id="UP001305414"/>
    </source>
</evidence>
<protein>
    <recommendedName>
        <fullName evidence="6">nicotinamidase</fullName>
        <ecNumber evidence="6">3.5.1.19</ecNumber>
    </recommendedName>
    <alternativeName>
        <fullName evidence="7">Nicotinamide deamidase</fullName>
    </alternativeName>
</protein>
<dbReference type="AlphaFoldDB" id="A0AAN7UX90"/>
<dbReference type="GO" id="GO:0019363">
    <property type="term" value="P:pyridine nucleotide biosynthetic process"/>
    <property type="evidence" value="ECO:0007669"/>
    <property type="project" value="UniProtKB-KW"/>
</dbReference>
<evidence type="ECO:0000256" key="1">
    <source>
        <dbReference type="ARBA" id="ARBA00006336"/>
    </source>
</evidence>
<keyword evidence="10" id="KW-1185">Reference proteome</keyword>
<dbReference type="InterPro" id="IPR052347">
    <property type="entry name" value="Isochorismatase_Nicotinamidase"/>
</dbReference>
<evidence type="ECO:0000256" key="4">
    <source>
        <dbReference type="ARBA" id="ARBA00022801"/>
    </source>
</evidence>
<dbReference type="Pfam" id="PF00857">
    <property type="entry name" value="Isochorismatase"/>
    <property type="match status" value="1"/>
</dbReference>
<name>A0AAN7UX90_9PEZI</name>
<evidence type="ECO:0000256" key="3">
    <source>
        <dbReference type="ARBA" id="ARBA00022723"/>
    </source>
</evidence>
<accession>A0AAN7UX90</accession>
<evidence type="ECO:0000256" key="7">
    <source>
        <dbReference type="ARBA" id="ARBA00043224"/>
    </source>
</evidence>
<proteinExistence type="inferred from homology"/>
<evidence type="ECO:0000256" key="5">
    <source>
        <dbReference type="ARBA" id="ARBA00037900"/>
    </source>
</evidence>
<dbReference type="SUPFAM" id="SSF52499">
    <property type="entry name" value="Isochorismatase-like hydrolases"/>
    <property type="match status" value="1"/>
</dbReference>
<comment type="similarity">
    <text evidence="1">Belongs to the isochorismatase family.</text>
</comment>
<dbReference type="PANTHER" id="PTHR11080:SF2">
    <property type="entry name" value="LD05707P"/>
    <property type="match status" value="1"/>
</dbReference>
<dbReference type="Gene3D" id="3.40.50.850">
    <property type="entry name" value="Isochorismatase-like"/>
    <property type="match status" value="1"/>
</dbReference>
<evidence type="ECO:0000313" key="9">
    <source>
        <dbReference type="EMBL" id="KAK5632669.1"/>
    </source>
</evidence>
<comment type="caution">
    <text evidence="9">The sequence shown here is derived from an EMBL/GenBank/DDBJ whole genome shotgun (WGS) entry which is preliminary data.</text>
</comment>
<dbReference type="InterPro" id="IPR036380">
    <property type="entry name" value="Isochorismatase-like_sf"/>
</dbReference>
<organism evidence="9 10">
    <name type="scientific">Xylaria bambusicola</name>
    <dbReference type="NCBI Taxonomy" id="326684"/>
    <lineage>
        <taxon>Eukaryota</taxon>
        <taxon>Fungi</taxon>
        <taxon>Dikarya</taxon>
        <taxon>Ascomycota</taxon>
        <taxon>Pezizomycotina</taxon>
        <taxon>Sordariomycetes</taxon>
        <taxon>Xylariomycetidae</taxon>
        <taxon>Xylariales</taxon>
        <taxon>Xylariaceae</taxon>
        <taxon>Xylaria</taxon>
    </lineage>
</organism>
<gene>
    <name evidence="9" type="ORF">RRF57_008383</name>
</gene>
<dbReference type="EC" id="3.5.1.19" evidence="6"/>
<evidence type="ECO:0000256" key="6">
    <source>
        <dbReference type="ARBA" id="ARBA00039017"/>
    </source>
</evidence>
<keyword evidence="3" id="KW-0479">Metal-binding</keyword>